<dbReference type="OrthoDB" id="8670884at2"/>
<proteinExistence type="predicted"/>
<reference evidence="5 6" key="1">
    <citation type="submission" date="2019-05" db="EMBL/GenBank/DDBJ databases">
        <title>Draft genome sequence of Actinomadura sp. 14C53.</title>
        <authorList>
            <person name="Saricaoglu S."/>
            <person name="Isik K."/>
        </authorList>
    </citation>
    <scope>NUCLEOTIDE SEQUENCE [LARGE SCALE GENOMIC DNA]</scope>
    <source>
        <strain evidence="5 6">14C53</strain>
    </source>
</reference>
<evidence type="ECO:0000313" key="6">
    <source>
        <dbReference type="Proteomes" id="UP000309174"/>
    </source>
</evidence>
<dbReference type="Gene3D" id="3.30.70.2450">
    <property type="match status" value="1"/>
</dbReference>
<protein>
    <submittedName>
        <fullName evidence="5">Oxidoreductase</fullName>
    </submittedName>
</protein>
<dbReference type="InterPro" id="IPR050641">
    <property type="entry name" value="RIFMO-like"/>
</dbReference>
<dbReference type="GO" id="GO:0071949">
    <property type="term" value="F:FAD binding"/>
    <property type="evidence" value="ECO:0007669"/>
    <property type="project" value="InterPro"/>
</dbReference>
<gene>
    <name evidence="5" type="ORF">ETD83_12345</name>
</gene>
<dbReference type="Gene3D" id="3.50.50.60">
    <property type="entry name" value="FAD/NAD(P)-binding domain"/>
    <property type="match status" value="1"/>
</dbReference>
<evidence type="ECO:0000313" key="5">
    <source>
        <dbReference type="EMBL" id="TMR02604.1"/>
    </source>
</evidence>
<dbReference type="GO" id="GO:0016709">
    <property type="term" value="F:oxidoreductase activity, acting on paired donors, with incorporation or reduction of molecular oxygen, NAD(P)H as one donor, and incorporation of one atom of oxygen"/>
    <property type="evidence" value="ECO:0007669"/>
    <property type="project" value="UniProtKB-ARBA"/>
</dbReference>
<sequence>MRTQVTQVTVVGAGPVGLLLAGELRLGGAAVVVLERLDEPVAQTRASTLHARTMEFFEQRGLRASLGSPPSHRMGHFGGIPLDLGLLPTPFPGQWKVPQPRLEALLAEWASGLGADIRRGHDVTGLVVEDDRVLVDVLGPSGPYQVESGHVVGCDGEGSTVRRAAGIGFPGRDATGELLAADVAGIAVQDRRFERLPGGLAVAAKRPDDGLTRVMVAVDGHAAGTEPPTFADVQTAWRRVTGEDISGGTARWLHAFRDGSRLAERYRAGRVLLAGDAAHRQLPAGGQAINLGLQDAANLGWKLAAVAIGRAPHGLLDTYDEERRSVGRRVQRGVDAQAALLLGGAELDPLRAVLAELIGYPQVRDQLAGLVTGLDVRYGPFQGVWGAVPPQETDGGPHPLVGARIPPGDGWDGTAAALRSARGVLLVLTAVPEHRAALRDAAAGWAGRVDLVAPDRHPGGPVAGLDAVLLRPDGHVAWAGAGSDDPRPMLRHWFGSVGTSHKGDDR</sequence>
<dbReference type="PANTHER" id="PTHR43004:SF19">
    <property type="entry name" value="BINDING MONOOXYGENASE, PUTATIVE (JCVI)-RELATED"/>
    <property type="match status" value="1"/>
</dbReference>
<dbReference type="Proteomes" id="UP000309174">
    <property type="component" value="Unassembled WGS sequence"/>
</dbReference>
<dbReference type="RefSeq" id="WP_138645237.1">
    <property type="nucleotide sequence ID" value="NZ_VCKW01000049.1"/>
</dbReference>
<evidence type="ECO:0000256" key="1">
    <source>
        <dbReference type="ARBA" id="ARBA00001974"/>
    </source>
</evidence>
<dbReference type="Gene3D" id="3.40.30.120">
    <property type="match status" value="1"/>
</dbReference>
<evidence type="ECO:0000256" key="2">
    <source>
        <dbReference type="ARBA" id="ARBA00022630"/>
    </source>
</evidence>
<dbReference type="InterPro" id="IPR036188">
    <property type="entry name" value="FAD/NAD-bd_sf"/>
</dbReference>
<dbReference type="EMBL" id="VCKW01000049">
    <property type="protein sequence ID" value="TMR02604.1"/>
    <property type="molecule type" value="Genomic_DNA"/>
</dbReference>
<dbReference type="Pfam" id="PF01494">
    <property type="entry name" value="FAD_binding_3"/>
    <property type="match status" value="1"/>
</dbReference>
<evidence type="ECO:0000256" key="3">
    <source>
        <dbReference type="ARBA" id="ARBA00022827"/>
    </source>
</evidence>
<name>A0A5C4JF89_9ACTN</name>
<comment type="cofactor">
    <cofactor evidence="1">
        <name>FAD</name>
        <dbReference type="ChEBI" id="CHEBI:57692"/>
    </cofactor>
</comment>
<dbReference type="SUPFAM" id="SSF51905">
    <property type="entry name" value="FAD/NAD(P)-binding domain"/>
    <property type="match status" value="1"/>
</dbReference>
<organism evidence="5 6">
    <name type="scientific">Actinomadura soli</name>
    <dbReference type="NCBI Taxonomy" id="2508997"/>
    <lineage>
        <taxon>Bacteria</taxon>
        <taxon>Bacillati</taxon>
        <taxon>Actinomycetota</taxon>
        <taxon>Actinomycetes</taxon>
        <taxon>Streptosporangiales</taxon>
        <taxon>Thermomonosporaceae</taxon>
        <taxon>Actinomadura</taxon>
    </lineage>
</organism>
<dbReference type="Pfam" id="PF21274">
    <property type="entry name" value="Rng_hyd_C"/>
    <property type="match status" value="1"/>
</dbReference>
<dbReference type="PANTHER" id="PTHR43004">
    <property type="entry name" value="TRK SYSTEM POTASSIUM UPTAKE PROTEIN"/>
    <property type="match status" value="1"/>
</dbReference>
<comment type="caution">
    <text evidence="5">The sequence shown here is derived from an EMBL/GenBank/DDBJ whole genome shotgun (WGS) entry which is preliminary data.</text>
</comment>
<dbReference type="PRINTS" id="PR00420">
    <property type="entry name" value="RNGMNOXGNASE"/>
</dbReference>
<feature type="domain" description="FAD-binding" evidence="4">
    <location>
        <begin position="6"/>
        <end position="331"/>
    </location>
</feature>
<accession>A0A5C4JF89</accession>
<dbReference type="AlphaFoldDB" id="A0A5C4JF89"/>
<dbReference type="InterPro" id="IPR002938">
    <property type="entry name" value="FAD-bd"/>
</dbReference>
<evidence type="ECO:0000259" key="4">
    <source>
        <dbReference type="Pfam" id="PF01494"/>
    </source>
</evidence>
<keyword evidence="2" id="KW-0285">Flavoprotein</keyword>
<keyword evidence="3" id="KW-0274">FAD</keyword>
<keyword evidence="6" id="KW-1185">Reference proteome</keyword>